<feature type="region of interest" description="Disordered" evidence="7">
    <location>
        <begin position="1"/>
        <end position="28"/>
    </location>
</feature>
<evidence type="ECO:0000256" key="1">
    <source>
        <dbReference type="ARBA" id="ARBA00001541"/>
    </source>
</evidence>
<dbReference type="SUPFAM" id="SSF55785">
    <property type="entry name" value="PYP-like sensor domain (PAS domain)"/>
    <property type="match status" value="1"/>
</dbReference>
<dbReference type="Gene3D" id="3.40.50.150">
    <property type="entry name" value="Vaccinia Virus protein VP39"/>
    <property type="match status" value="1"/>
</dbReference>
<dbReference type="Pfam" id="PF01739">
    <property type="entry name" value="CheR"/>
    <property type="match status" value="1"/>
</dbReference>
<name>A0A4U6QMV1_9ACTN</name>
<dbReference type="Pfam" id="PF08448">
    <property type="entry name" value="PAS_4"/>
    <property type="match status" value="1"/>
</dbReference>
<organism evidence="10 11">
    <name type="scientific">Nakamurella flava</name>
    <dbReference type="NCBI Taxonomy" id="2576308"/>
    <lineage>
        <taxon>Bacteria</taxon>
        <taxon>Bacillati</taxon>
        <taxon>Actinomycetota</taxon>
        <taxon>Actinomycetes</taxon>
        <taxon>Nakamurellales</taxon>
        <taxon>Nakamurellaceae</taxon>
        <taxon>Nakamurella</taxon>
    </lineage>
</organism>
<evidence type="ECO:0000259" key="8">
    <source>
        <dbReference type="PROSITE" id="PS50112"/>
    </source>
</evidence>
<dbReference type="OrthoDB" id="9816309at2"/>
<dbReference type="Gene3D" id="1.10.155.10">
    <property type="entry name" value="Chemotaxis receptor methyltransferase CheR, N-terminal domain"/>
    <property type="match status" value="1"/>
</dbReference>
<sequence length="644" mass="72013">MTEGSPQDEGRRATRGPAHPDTSADGEVDESFERLLDFLKESRAFDFTGYKRASLTRRVRHQMQQVGVPTFDEYHDYLQVHPDEFTALFNTILINVTSFFRDEDAWAQLIGDIVPALLAGSEGRPIRVWSAGCATGQEAYSLAMVFAEAMGINDFRQRVKIYATDVDEEALAVARQATYPDREMRGLPAGLLEKYFEPVGGRFAFAKELRRNVIFGRNDLVQDAPISRIDLLACRNALMYFNAETQSRIVSRLGFALKPDGVLFLGKAEMLLNHTSVFEPIDLKRRFFRRLVRADTGRAAGAPTGAGGGERRSDSDTQLIGLRTEAFLASPVAQLVIDPQDRLALVNNRAGTLLALGERDIGRLFQDLEVSYRPAELRSQVSAARDNRTTIWLRDVEWHRSASETLILDIQVVPLTDPRGRLLGTAIMLNDVSRFRRLQDELEAANRQLETAYEELQSTNEELETTNEELQSTVEELETTNEELQSTNEELETMNEELQSMNDELQSTNEELRERTGQIGTLNDFMESVLGSLRAAVIVVSAEFVVQVWNRQAEDLWGLREHETVGQHLLNLDSGLPTERLKPLIREVLADPAAVAEVTLDAINRRGRSVRLHATVTALVNGDERSSGALIVLEHPAAPEHAAG</sequence>
<dbReference type="InterPro" id="IPR035965">
    <property type="entry name" value="PAS-like_dom_sf"/>
</dbReference>
<dbReference type="GO" id="GO:0032259">
    <property type="term" value="P:methylation"/>
    <property type="evidence" value="ECO:0007669"/>
    <property type="project" value="UniProtKB-KW"/>
</dbReference>
<evidence type="ECO:0000256" key="2">
    <source>
        <dbReference type="ARBA" id="ARBA00012534"/>
    </source>
</evidence>
<dbReference type="Gene3D" id="1.10.287.620">
    <property type="entry name" value="Helix Hairpins"/>
    <property type="match status" value="1"/>
</dbReference>
<dbReference type="InterPro" id="IPR022641">
    <property type="entry name" value="CheR_N"/>
</dbReference>
<proteinExistence type="predicted"/>
<evidence type="ECO:0000313" key="10">
    <source>
        <dbReference type="EMBL" id="TKV61990.1"/>
    </source>
</evidence>
<dbReference type="Pfam" id="PF03705">
    <property type="entry name" value="CheR_N"/>
    <property type="match status" value="1"/>
</dbReference>
<feature type="coiled-coil region" evidence="6">
    <location>
        <begin position="432"/>
        <end position="518"/>
    </location>
</feature>
<dbReference type="InterPro" id="IPR036804">
    <property type="entry name" value="CheR_N_sf"/>
</dbReference>
<keyword evidence="4" id="KW-0808">Transferase</keyword>
<comment type="catalytic activity">
    <reaction evidence="1">
        <text>L-glutamyl-[protein] + S-adenosyl-L-methionine = [protein]-L-glutamate 5-O-methyl ester + S-adenosyl-L-homocysteine</text>
        <dbReference type="Rhea" id="RHEA:24452"/>
        <dbReference type="Rhea" id="RHEA-COMP:10208"/>
        <dbReference type="Rhea" id="RHEA-COMP:10311"/>
        <dbReference type="ChEBI" id="CHEBI:29973"/>
        <dbReference type="ChEBI" id="CHEBI:57856"/>
        <dbReference type="ChEBI" id="CHEBI:59789"/>
        <dbReference type="ChEBI" id="CHEBI:82795"/>
        <dbReference type="EC" id="2.1.1.80"/>
    </reaction>
</comment>
<feature type="domain" description="CheR-type methyltransferase" evidence="9">
    <location>
        <begin position="29"/>
        <end position="294"/>
    </location>
</feature>
<dbReference type="InterPro" id="IPR050903">
    <property type="entry name" value="Bact_Chemotaxis_MeTrfase"/>
</dbReference>
<dbReference type="Gene3D" id="3.30.450.20">
    <property type="entry name" value="PAS domain"/>
    <property type="match status" value="2"/>
</dbReference>
<feature type="domain" description="PAS" evidence="8">
    <location>
        <begin position="522"/>
        <end position="570"/>
    </location>
</feature>
<dbReference type="PANTHER" id="PTHR24422:SF10">
    <property type="entry name" value="CHEMOTAXIS PROTEIN METHYLTRANSFERASE 2"/>
    <property type="match status" value="1"/>
</dbReference>
<reference evidence="10 11" key="1">
    <citation type="submission" date="2019-05" db="EMBL/GenBank/DDBJ databases">
        <title>Nakamurella sp. N5BH11, whole genome shotgun sequence.</title>
        <authorList>
            <person name="Tuo L."/>
        </authorList>
    </citation>
    <scope>NUCLEOTIDE SEQUENCE [LARGE SCALE GENOMIC DNA]</scope>
    <source>
        <strain evidence="10 11">N5BH11</strain>
    </source>
</reference>
<dbReference type="GO" id="GO:0008983">
    <property type="term" value="F:protein-glutamate O-methyltransferase activity"/>
    <property type="evidence" value="ECO:0007669"/>
    <property type="project" value="UniProtKB-EC"/>
</dbReference>
<dbReference type="NCBIfam" id="TIGR00229">
    <property type="entry name" value="sensory_box"/>
    <property type="match status" value="1"/>
</dbReference>
<evidence type="ECO:0000256" key="4">
    <source>
        <dbReference type="ARBA" id="ARBA00022679"/>
    </source>
</evidence>
<dbReference type="SUPFAM" id="SSF53335">
    <property type="entry name" value="S-adenosyl-L-methionine-dependent methyltransferases"/>
    <property type="match status" value="1"/>
</dbReference>
<dbReference type="CDD" id="cd00130">
    <property type="entry name" value="PAS"/>
    <property type="match status" value="2"/>
</dbReference>
<dbReference type="PROSITE" id="PS50123">
    <property type="entry name" value="CHER"/>
    <property type="match status" value="1"/>
</dbReference>
<dbReference type="CDD" id="cd02440">
    <property type="entry name" value="AdoMet_MTases"/>
    <property type="match status" value="1"/>
</dbReference>
<accession>A0A4U6QMV1</accession>
<dbReference type="GO" id="GO:0006355">
    <property type="term" value="P:regulation of DNA-templated transcription"/>
    <property type="evidence" value="ECO:0007669"/>
    <property type="project" value="InterPro"/>
</dbReference>
<dbReference type="RefSeq" id="WP_137449295.1">
    <property type="nucleotide sequence ID" value="NZ_SZZH01000001.1"/>
</dbReference>
<dbReference type="InterPro" id="IPR013767">
    <property type="entry name" value="PAS_fold"/>
</dbReference>
<dbReference type="InterPro" id="IPR000780">
    <property type="entry name" value="CheR_MeTrfase"/>
</dbReference>
<dbReference type="InterPro" id="IPR013656">
    <property type="entry name" value="PAS_4"/>
</dbReference>
<evidence type="ECO:0000256" key="7">
    <source>
        <dbReference type="SAM" id="MobiDB-lite"/>
    </source>
</evidence>
<keyword evidence="5" id="KW-0949">S-adenosyl-L-methionine</keyword>
<dbReference type="SMART" id="SM00138">
    <property type="entry name" value="MeTrc"/>
    <property type="match status" value="1"/>
</dbReference>
<evidence type="ECO:0000256" key="3">
    <source>
        <dbReference type="ARBA" id="ARBA00022603"/>
    </source>
</evidence>
<keyword evidence="6" id="KW-0175">Coiled coil</keyword>
<dbReference type="Proteomes" id="UP000306985">
    <property type="component" value="Unassembled WGS sequence"/>
</dbReference>
<dbReference type="InterPro" id="IPR022642">
    <property type="entry name" value="CheR_C"/>
</dbReference>
<dbReference type="PRINTS" id="PR00996">
    <property type="entry name" value="CHERMTFRASE"/>
</dbReference>
<dbReference type="EMBL" id="SZZH01000001">
    <property type="protein sequence ID" value="TKV61990.1"/>
    <property type="molecule type" value="Genomic_DNA"/>
</dbReference>
<dbReference type="AlphaFoldDB" id="A0A4U6QMV1"/>
<evidence type="ECO:0000256" key="6">
    <source>
        <dbReference type="SAM" id="Coils"/>
    </source>
</evidence>
<evidence type="ECO:0000259" key="9">
    <source>
        <dbReference type="PROSITE" id="PS50123"/>
    </source>
</evidence>
<protein>
    <recommendedName>
        <fullName evidence="2">protein-glutamate O-methyltransferase</fullName>
        <ecNumber evidence="2">2.1.1.80</ecNumber>
    </recommendedName>
</protein>
<dbReference type="SMART" id="SM00091">
    <property type="entry name" value="PAS"/>
    <property type="match status" value="2"/>
</dbReference>
<dbReference type="InterPro" id="IPR000014">
    <property type="entry name" value="PAS"/>
</dbReference>
<keyword evidence="11" id="KW-1185">Reference proteome</keyword>
<evidence type="ECO:0000256" key="5">
    <source>
        <dbReference type="ARBA" id="ARBA00022691"/>
    </source>
</evidence>
<dbReference type="EC" id="2.1.1.80" evidence="2"/>
<dbReference type="PROSITE" id="PS50112">
    <property type="entry name" value="PAS"/>
    <property type="match status" value="1"/>
</dbReference>
<dbReference type="Pfam" id="PF00989">
    <property type="entry name" value="PAS"/>
    <property type="match status" value="1"/>
</dbReference>
<evidence type="ECO:0000313" key="11">
    <source>
        <dbReference type="Proteomes" id="UP000306985"/>
    </source>
</evidence>
<comment type="caution">
    <text evidence="10">The sequence shown here is derived from an EMBL/GenBank/DDBJ whole genome shotgun (WGS) entry which is preliminary data.</text>
</comment>
<dbReference type="PANTHER" id="PTHR24422">
    <property type="entry name" value="CHEMOTAXIS PROTEIN METHYLTRANSFERASE"/>
    <property type="match status" value="1"/>
</dbReference>
<dbReference type="InterPro" id="IPR029063">
    <property type="entry name" value="SAM-dependent_MTases_sf"/>
</dbReference>
<keyword evidence="3" id="KW-0489">Methyltransferase</keyword>
<dbReference type="SUPFAM" id="SSF47757">
    <property type="entry name" value="Chemotaxis receptor methyltransferase CheR, N-terminal domain"/>
    <property type="match status" value="1"/>
</dbReference>
<gene>
    <name evidence="10" type="ORF">FDO65_10840</name>
</gene>